<dbReference type="AlphaFoldDB" id="A0A6J2MVL3"/>
<dbReference type="Pfam" id="PF04548">
    <property type="entry name" value="AIG1"/>
    <property type="match status" value="1"/>
</dbReference>
<dbReference type="InterPro" id="IPR006703">
    <property type="entry name" value="G_AIG1"/>
</dbReference>
<evidence type="ECO:0000259" key="5">
    <source>
        <dbReference type="PROSITE" id="PS51720"/>
    </source>
</evidence>
<keyword evidence="6" id="KW-1185">Reference proteome</keyword>
<proteinExistence type="inferred from homology"/>
<dbReference type="PROSITE" id="PS51720">
    <property type="entry name" value="G_AIG1"/>
    <property type="match status" value="1"/>
</dbReference>
<feature type="coiled-coil region" evidence="4">
    <location>
        <begin position="230"/>
        <end position="264"/>
    </location>
</feature>
<dbReference type="GeneID" id="114508202"/>
<dbReference type="Proteomes" id="UP000504628">
    <property type="component" value="Chromosome 10"/>
</dbReference>
<dbReference type="KEGG" id="pdic:114508202"/>
<keyword evidence="3" id="KW-0342">GTP-binding</keyword>
<dbReference type="FunCoup" id="A0A6J2MVL3">
    <property type="interactions" value="202"/>
</dbReference>
<dbReference type="SUPFAM" id="SSF52540">
    <property type="entry name" value="P-loop containing nucleoside triphosphate hydrolases"/>
    <property type="match status" value="1"/>
</dbReference>
<dbReference type="PANTHER" id="PTHR10903">
    <property type="entry name" value="GTPASE, IMAP FAMILY MEMBER-RELATED"/>
    <property type="match status" value="1"/>
</dbReference>
<dbReference type="FunFam" id="3.40.50.300:FF:000366">
    <property type="entry name" value="GTPase, IMAP family member 2"/>
    <property type="match status" value="1"/>
</dbReference>
<gene>
    <name evidence="7" type="primary">LOC114508202</name>
</gene>
<accession>A0A6J2MVL3</accession>
<reference evidence="7" key="1">
    <citation type="submission" date="2025-08" db="UniProtKB">
        <authorList>
            <consortium name="RefSeq"/>
        </authorList>
    </citation>
    <scope>IDENTIFICATION</scope>
    <source>
        <tissue evidence="7">Muscle</tissue>
    </source>
</reference>
<dbReference type="InterPro" id="IPR027417">
    <property type="entry name" value="P-loop_NTPase"/>
</dbReference>
<feature type="domain" description="AIG1-type G" evidence="5">
    <location>
        <begin position="6"/>
        <end position="209"/>
    </location>
</feature>
<dbReference type="InParanoid" id="A0A6J2MVL3"/>
<evidence type="ECO:0000256" key="3">
    <source>
        <dbReference type="ARBA" id="ARBA00023134"/>
    </source>
</evidence>
<keyword evidence="2" id="KW-0547">Nucleotide-binding</keyword>
<protein>
    <submittedName>
        <fullName evidence="7">GTPase IMAP family member 7-like</fullName>
    </submittedName>
</protein>
<comment type="similarity">
    <text evidence="1">Belongs to the TRAFAC class TrmE-Era-EngA-EngB-Septin-like GTPase superfamily. AIG1/Toc34/Toc159-like paraseptin GTPase family. IAN subfamily.</text>
</comment>
<dbReference type="CDD" id="cd01852">
    <property type="entry name" value="AIG1"/>
    <property type="match status" value="1"/>
</dbReference>
<dbReference type="PANTHER" id="PTHR10903:SF170">
    <property type="entry name" value="GTPASE IMAP FAMILY MEMBER 7"/>
    <property type="match status" value="1"/>
</dbReference>
<evidence type="ECO:0000256" key="4">
    <source>
        <dbReference type="SAM" id="Coils"/>
    </source>
</evidence>
<evidence type="ECO:0000313" key="7">
    <source>
        <dbReference type="RefSeq" id="XP_028382013.1"/>
    </source>
</evidence>
<sequence length="294" mass="33254">MAGLQDNTLRIVLVGKTGCGKSATANTILGKIAFDSKIASGSVTEKCQKEERAWKGRKLLVVDTPGLFDTEKALSTTCREVSQCVLYSCPGPHAIILVVPLGRFTKEEQKTVELVKAIFGKPAMKHMIVLFTRKEELEGQELSSFLEYADERLKTIMRESGNRCCAFNNRSADEAEKEAQVQELVGLIEAMVQENGGAHFSDSIYKYTEKTWKRVEEALNKIAARRAAKEKKVKEEYDRGEISKQKMEEQMASIKEQYEHKMKTVREEGEGNIFKGIFKRISGMLSSIRHRFWD</sequence>
<organism evidence="6 7">
    <name type="scientific">Phyllostomus discolor</name>
    <name type="common">pale spear-nosed bat</name>
    <dbReference type="NCBI Taxonomy" id="89673"/>
    <lineage>
        <taxon>Eukaryota</taxon>
        <taxon>Metazoa</taxon>
        <taxon>Chordata</taxon>
        <taxon>Craniata</taxon>
        <taxon>Vertebrata</taxon>
        <taxon>Euteleostomi</taxon>
        <taxon>Mammalia</taxon>
        <taxon>Eutheria</taxon>
        <taxon>Laurasiatheria</taxon>
        <taxon>Chiroptera</taxon>
        <taxon>Yangochiroptera</taxon>
        <taxon>Phyllostomidae</taxon>
        <taxon>Phyllostominae</taxon>
        <taxon>Phyllostomus</taxon>
    </lineage>
</organism>
<evidence type="ECO:0000256" key="2">
    <source>
        <dbReference type="ARBA" id="ARBA00022741"/>
    </source>
</evidence>
<dbReference type="GO" id="GO:0005525">
    <property type="term" value="F:GTP binding"/>
    <property type="evidence" value="ECO:0007669"/>
    <property type="project" value="UniProtKB-KW"/>
</dbReference>
<evidence type="ECO:0000313" key="6">
    <source>
        <dbReference type="Proteomes" id="UP000504628"/>
    </source>
</evidence>
<dbReference type="InterPro" id="IPR045058">
    <property type="entry name" value="GIMA/IAN/Toc"/>
</dbReference>
<name>A0A6J2MVL3_9CHIR</name>
<keyword evidence="4" id="KW-0175">Coiled coil</keyword>
<dbReference type="Gene3D" id="3.40.50.300">
    <property type="entry name" value="P-loop containing nucleotide triphosphate hydrolases"/>
    <property type="match status" value="1"/>
</dbReference>
<dbReference type="RefSeq" id="XP_028382013.1">
    <property type="nucleotide sequence ID" value="XM_028526212.2"/>
</dbReference>
<evidence type="ECO:0000256" key="1">
    <source>
        <dbReference type="ARBA" id="ARBA00008535"/>
    </source>
</evidence>